<feature type="transmembrane region" description="Helical" evidence="8">
    <location>
        <begin position="27"/>
        <end position="45"/>
    </location>
</feature>
<protein>
    <submittedName>
        <fullName evidence="10">Apolipoprotein N-acyltransferase</fullName>
    </submittedName>
</protein>
<feature type="transmembrane region" description="Helical" evidence="8">
    <location>
        <begin position="113"/>
        <end position="134"/>
    </location>
</feature>
<feature type="transmembrane region" description="Helical" evidence="8">
    <location>
        <begin position="52"/>
        <end position="72"/>
    </location>
</feature>
<evidence type="ECO:0000256" key="2">
    <source>
        <dbReference type="ARBA" id="ARBA00022475"/>
    </source>
</evidence>
<name>A0ABS4DCN3_9CHLR</name>
<comment type="subcellular location">
    <subcellularLocation>
        <location evidence="1">Cell membrane</location>
        <topology evidence="1">Multi-pass membrane protein</topology>
    </subcellularLocation>
</comment>
<keyword evidence="6 8" id="KW-0472">Membrane</keyword>
<evidence type="ECO:0000256" key="6">
    <source>
        <dbReference type="ARBA" id="ARBA00023136"/>
    </source>
</evidence>
<dbReference type="Gene3D" id="3.60.110.10">
    <property type="entry name" value="Carbon-nitrogen hydrolase"/>
    <property type="match status" value="1"/>
</dbReference>
<feature type="transmembrane region" description="Helical" evidence="8">
    <location>
        <begin position="154"/>
        <end position="179"/>
    </location>
</feature>
<dbReference type="PROSITE" id="PS50263">
    <property type="entry name" value="CN_HYDROLASE"/>
    <property type="match status" value="1"/>
</dbReference>
<dbReference type="InterPro" id="IPR045378">
    <property type="entry name" value="LNT_N"/>
</dbReference>
<dbReference type="SUPFAM" id="SSF56317">
    <property type="entry name" value="Carbon-nitrogen hydrolase"/>
    <property type="match status" value="1"/>
</dbReference>
<sequence>MTKARSLLTCFALSALSGTLLALTMPGIDMGWLAWVALVPLLIALDDRSASAAFGIALPFGLIWAISAHRWYPFVLGPSGFALMVLVGFFYAALIQLGVWLRGQAAAHAPSSVLLGMLALPLAWTAAEFLRYAAPVTGAWWFALLANSQWQNPPALQVLTLTGLPGLAFMLMLANVALAHLVSVLLRRKTFTLEPIIALTAVGAIVGWGYLTIDPLPPNGFTVVATVDLANTDPVIQASGEADAAGYQASTPAQSQAIFAVNAALTRSARAADPAFVVWPEHEIAAIDDALIRPQLATLARELQTYLVVDMVWQTPTGKYDTALLIGPDGTEIGRQAKVNITDGERAAGFQAGPSNHQVFTTPYGRVGLGVCWDRHITTITRRLAQQGAQIVLMPDDSDFGTPWFPPYHAADSVFRAVENRVAFALGSVSGIAQVIDPYGRMSAQSSIDTRQVITGTTFVLDERTLYTRWGDWFGWLTVGIVVILIGLRVLPG</sequence>
<proteinExistence type="predicted"/>
<keyword evidence="2" id="KW-1003">Cell membrane</keyword>
<evidence type="ECO:0000256" key="7">
    <source>
        <dbReference type="ARBA" id="ARBA00023315"/>
    </source>
</evidence>
<evidence type="ECO:0000256" key="3">
    <source>
        <dbReference type="ARBA" id="ARBA00022679"/>
    </source>
</evidence>
<feature type="domain" description="CN hydrolase" evidence="9">
    <location>
        <begin position="242"/>
        <end position="460"/>
    </location>
</feature>
<dbReference type="Proteomes" id="UP001193081">
    <property type="component" value="Unassembled WGS sequence"/>
</dbReference>
<keyword evidence="11" id="KW-1185">Reference proteome</keyword>
<comment type="caution">
    <text evidence="10">The sequence shown here is derived from an EMBL/GenBank/DDBJ whole genome shotgun (WGS) entry which is preliminary data.</text>
</comment>
<keyword evidence="7" id="KW-0012">Acyltransferase</keyword>
<accession>A0ABS4DCN3</accession>
<dbReference type="InterPro" id="IPR036526">
    <property type="entry name" value="C-N_Hydrolase_sf"/>
</dbReference>
<evidence type="ECO:0000256" key="1">
    <source>
        <dbReference type="ARBA" id="ARBA00004651"/>
    </source>
</evidence>
<dbReference type="Pfam" id="PF20154">
    <property type="entry name" value="LNT_N"/>
    <property type="match status" value="1"/>
</dbReference>
<reference evidence="10 11" key="1">
    <citation type="submission" date="2021-03" db="EMBL/GenBank/DDBJ databases">
        <authorList>
            <person name="Grouzdev D.S."/>
        </authorList>
    </citation>
    <scope>NUCLEOTIDE SEQUENCE [LARGE SCALE GENOMIC DNA]</scope>
    <source>
        <strain evidence="10 11">M50-1</strain>
    </source>
</reference>
<keyword evidence="3" id="KW-0808">Transferase</keyword>
<evidence type="ECO:0000256" key="5">
    <source>
        <dbReference type="ARBA" id="ARBA00022989"/>
    </source>
</evidence>
<evidence type="ECO:0000313" key="10">
    <source>
        <dbReference type="EMBL" id="MBP1467208.1"/>
    </source>
</evidence>
<dbReference type="PANTHER" id="PTHR38686:SF1">
    <property type="entry name" value="APOLIPOPROTEIN N-ACYLTRANSFERASE"/>
    <property type="match status" value="1"/>
</dbReference>
<feature type="transmembrane region" description="Helical" evidence="8">
    <location>
        <begin position="473"/>
        <end position="491"/>
    </location>
</feature>
<feature type="transmembrane region" description="Helical" evidence="8">
    <location>
        <begin position="78"/>
        <end position="101"/>
    </location>
</feature>
<dbReference type="PANTHER" id="PTHR38686">
    <property type="entry name" value="APOLIPOPROTEIN N-ACYLTRANSFERASE"/>
    <property type="match status" value="1"/>
</dbReference>
<dbReference type="RefSeq" id="WP_135479427.1">
    <property type="nucleotide sequence ID" value="NZ_SIJK02000030.1"/>
</dbReference>
<dbReference type="Pfam" id="PF00795">
    <property type="entry name" value="CN_hydrolase"/>
    <property type="match status" value="1"/>
</dbReference>
<gene>
    <name evidence="10" type="ORF">EYB53_015955</name>
</gene>
<evidence type="ECO:0000259" key="9">
    <source>
        <dbReference type="PROSITE" id="PS50263"/>
    </source>
</evidence>
<dbReference type="InterPro" id="IPR003010">
    <property type="entry name" value="C-N_Hydrolase"/>
</dbReference>
<dbReference type="InterPro" id="IPR004563">
    <property type="entry name" value="Apolipo_AcylTrfase"/>
</dbReference>
<organism evidence="10 11">
    <name type="scientific">Candidatus Chloroploca mongolica</name>
    <dbReference type="NCBI Taxonomy" id="2528176"/>
    <lineage>
        <taxon>Bacteria</taxon>
        <taxon>Bacillati</taxon>
        <taxon>Chloroflexota</taxon>
        <taxon>Chloroflexia</taxon>
        <taxon>Chloroflexales</taxon>
        <taxon>Chloroflexineae</taxon>
        <taxon>Oscillochloridaceae</taxon>
        <taxon>Candidatus Chloroploca</taxon>
    </lineage>
</organism>
<feature type="transmembrane region" description="Helical" evidence="8">
    <location>
        <begin position="191"/>
        <end position="211"/>
    </location>
</feature>
<evidence type="ECO:0000256" key="8">
    <source>
        <dbReference type="SAM" id="Phobius"/>
    </source>
</evidence>
<dbReference type="EMBL" id="SIJK02000030">
    <property type="protein sequence ID" value="MBP1467208.1"/>
    <property type="molecule type" value="Genomic_DNA"/>
</dbReference>
<keyword evidence="5 8" id="KW-1133">Transmembrane helix</keyword>
<keyword evidence="4 8" id="KW-0812">Transmembrane</keyword>
<evidence type="ECO:0000256" key="4">
    <source>
        <dbReference type="ARBA" id="ARBA00022692"/>
    </source>
</evidence>
<evidence type="ECO:0000313" key="11">
    <source>
        <dbReference type="Proteomes" id="UP001193081"/>
    </source>
</evidence>